<accession>A0ABR7EY04</accession>
<dbReference type="Proteomes" id="UP000647235">
    <property type="component" value="Unassembled WGS sequence"/>
</dbReference>
<keyword evidence="3" id="KW-1185">Reference proteome</keyword>
<comment type="caution">
    <text evidence="2">The sequence shown here is derived from an EMBL/GenBank/DDBJ whole genome shotgun (WGS) entry which is preliminary data.</text>
</comment>
<evidence type="ECO:0000313" key="3">
    <source>
        <dbReference type="Proteomes" id="UP000647235"/>
    </source>
</evidence>
<evidence type="ECO:0000256" key="1">
    <source>
        <dbReference type="SAM" id="Coils"/>
    </source>
</evidence>
<protein>
    <submittedName>
        <fullName evidence="2">Uncharacterized protein</fullName>
    </submittedName>
</protein>
<organism evidence="2 3">
    <name type="scientific">Dorea hominis</name>
    <dbReference type="NCBI Taxonomy" id="2763040"/>
    <lineage>
        <taxon>Bacteria</taxon>
        <taxon>Bacillati</taxon>
        <taxon>Bacillota</taxon>
        <taxon>Clostridia</taxon>
        <taxon>Lachnospirales</taxon>
        <taxon>Lachnospiraceae</taxon>
        <taxon>Dorea</taxon>
    </lineage>
</organism>
<feature type="coiled-coil region" evidence="1">
    <location>
        <begin position="33"/>
        <end position="60"/>
    </location>
</feature>
<name>A0ABR7EY04_9FIRM</name>
<dbReference type="EMBL" id="JACOOY010000022">
    <property type="protein sequence ID" value="MBC5666221.1"/>
    <property type="molecule type" value="Genomic_DNA"/>
</dbReference>
<dbReference type="RefSeq" id="WP_117538454.1">
    <property type="nucleotide sequence ID" value="NZ_JACOOY010000022.1"/>
</dbReference>
<evidence type="ECO:0000313" key="2">
    <source>
        <dbReference type="EMBL" id="MBC5666221.1"/>
    </source>
</evidence>
<gene>
    <name evidence="2" type="ORF">H8S07_13370</name>
</gene>
<sequence>MKLYELKKNSIEIKKEDMTVGCAVNDTNASPELIKKFRNKEEALEELKKYNTEIDEFSSATGTMCNVTEYYVEENEYDEDGEWNSGGDIWEISK</sequence>
<keyword evidence="1" id="KW-0175">Coiled coil</keyword>
<reference evidence="2 3" key="1">
    <citation type="submission" date="2020-08" db="EMBL/GenBank/DDBJ databases">
        <title>Genome public.</title>
        <authorList>
            <person name="Liu C."/>
            <person name="Sun Q."/>
        </authorList>
    </citation>
    <scope>NUCLEOTIDE SEQUENCE [LARGE SCALE GENOMIC DNA]</scope>
    <source>
        <strain evidence="2 3">NSJ-36</strain>
    </source>
</reference>
<proteinExistence type="predicted"/>